<reference evidence="5 6" key="1">
    <citation type="submission" date="2016-05" db="EMBL/GenBank/DDBJ databases">
        <title>Single-cell genome of chain-forming Candidatus Thiomargarita nelsonii and comparison to other large sulfur-oxidizing bacteria.</title>
        <authorList>
            <person name="Winkel M."/>
            <person name="Salman V."/>
            <person name="Woyke T."/>
            <person name="Schulz-Vogt H."/>
            <person name="Richter M."/>
            <person name="Flood B."/>
            <person name="Bailey J."/>
            <person name="Amann R."/>
            <person name="Mussmann M."/>
        </authorList>
    </citation>
    <scope>NUCLEOTIDE SEQUENCE [LARGE SCALE GENOMIC DNA]</scope>
    <source>
        <strain evidence="5 6">THI036</strain>
    </source>
</reference>
<dbReference type="Proteomes" id="UP000076962">
    <property type="component" value="Unassembled WGS sequence"/>
</dbReference>
<dbReference type="InterPro" id="IPR042099">
    <property type="entry name" value="ANL_N_sf"/>
</dbReference>
<keyword evidence="2" id="KW-0597">Phosphoprotein</keyword>
<organism evidence="5 6">
    <name type="scientific">Candidatus Thiomargarita nelsonii</name>
    <dbReference type="NCBI Taxonomy" id="1003181"/>
    <lineage>
        <taxon>Bacteria</taxon>
        <taxon>Pseudomonadati</taxon>
        <taxon>Pseudomonadota</taxon>
        <taxon>Gammaproteobacteria</taxon>
        <taxon>Thiotrichales</taxon>
        <taxon>Thiotrichaceae</taxon>
        <taxon>Thiomargarita</taxon>
    </lineage>
</organism>
<evidence type="ECO:0000313" key="6">
    <source>
        <dbReference type="Proteomes" id="UP000076962"/>
    </source>
</evidence>
<evidence type="ECO:0000256" key="2">
    <source>
        <dbReference type="ARBA" id="ARBA00022553"/>
    </source>
</evidence>
<dbReference type="PANTHER" id="PTHR44845">
    <property type="entry name" value="CARRIER DOMAIN-CONTAINING PROTEIN"/>
    <property type="match status" value="1"/>
</dbReference>
<dbReference type="AlphaFoldDB" id="A0A176RTW2"/>
<dbReference type="PATRIC" id="fig|1003181.4.peg.6899"/>
<evidence type="ECO:0000256" key="1">
    <source>
        <dbReference type="ARBA" id="ARBA00022450"/>
    </source>
</evidence>
<dbReference type="EMBL" id="LUTY01002912">
    <property type="protein sequence ID" value="OAD19174.1"/>
    <property type="molecule type" value="Genomic_DNA"/>
</dbReference>
<protein>
    <submittedName>
        <fullName evidence="5">Amino acid adenyltransferase</fullName>
    </submittedName>
</protein>
<dbReference type="SUPFAM" id="SSF56801">
    <property type="entry name" value="Acetyl-CoA synthetase-like"/>
    <property type="match status" value="1"/>
</dbReference>
<dbReference type="PROSITE" id="PS51257">
    <property type="entry name" value="PROKAR_LIPOPROTEIN"/>
    <property type="match status" value="1"/>
</dbReference>
<keyword evidence="5" id="KW-0808">Transferase</keyword>
<feature type="domain" description="AMP-binding enzyme C-terminal" evidence="4">
    <location>
        <begin position="254"/>
        <end position="328"/>
    </location>
</feature>
<evidence type="ECO:0000259" key="3">
    <source>
        <dbReference type="Pfam" id="PF00501"/>
    </source>
</evidence>
<dbReference type="InterPro" id="IPR000873">
    <property type="entry name" value="AMP-dep_synth/lig_dom"/>
</dbReference>
<dbReference type="Pfam" id="PF00501">
    <property type="entry name" value="AMP-binding"/>
    <property type="match status" value="1"/>
</dbReference>
<comment type="caution">
    <text evidence="5">The sequence shown here is derived from an EMBL/GenBank/DDBJ whole genome shotgun (WGS) entry which is preliminary data.</text>
</comment>
<dbReference type="InterPro" id="IPR025110">
    <property type="entry name" value="AMP-bd_C"/>
</dbReference>
<keyword evidence="6" id="KW-1185">Reference proteome</keyword>
<dbReference type="PANTHER" id="PTHR44845:SF6">
    <property type="entry name" value="BETA-ALANINE-ACTIVATING ENZYME"/>
    <property type="match status" value="1"/>
</dbReference>
<keyword evidence="1" id="KW-0596">Phosphopantetheine</keyword>
<feature type="domain" description="AMP-dependent synthetase/ligase" evidence="3">
    <location>
        <begin position="1"/>
        <end position="197"/>
    </location>
</feature>
<proteinExistence type="predicted"/>
<dbReference type="Pfam" id="PF13193">
    <property type="entry name" value="AMP-binding_C"/>
    <property type="match status" value="1"/>
</dbReference>
<dbReference type="GO" id="GO:0016740">
    <property type="term" value="F:transferase activity"/>
    <property type="evidence" value="ECO:0007669"/>
    <property type="project" value="UniProtKB-KW"/>
</dbReference>
<accession>A0A176RTW2</accession>
<name>A0A176RTW2_9GAMM</name>
<dbReference type="Gene3D" id="3.30.300.30">
    <property type="match status" value="1"/>
</dbReference>
<dbReference type="Gene3D" id="3.40.50.12780">
    <property type="entry name" value="N-terminal domain of ligase-like"/>
    <property type="match status" value="1"/>
</dbReference>
<gene>
    <name evidence="5" type="ORF">THIOM_005206</name>
</gene>
<evidence type="ECO:0000313" key="5">
    <source>
        <dbReference type="EMBL" id="OAD19174.1"/>
    </source>
</evidence>
<dbReference type="InterPro" id="IPR045851">
    <property type="entry name" value="AMP-bd_C_sf"/>
</dbReference>
<evidence type="ECO:0000259" key="4">
    <source>
        <dbReference type="Pfam" id="PF13193"/>
    </source>
</evidence>
<sequence length="354" mass="40180">MMSHRAALSFINWSYACFQVQSTDRVSNHAPLHFDLSIFDIFTTIKAGATVILVPPNLSAFAINLADFIEKERISIWYSVPLVLTQLVLRGHLQRHQFHHLRCVLFAGEVFTIKYLRQLMSQIPHAKYYNLYGPTETNVCTYYQLEEIPPEAVDVIPIGKACANTEVLVLNDRGEIADFDEEGELCVRGPSLMTGYWGMPEQTQAVIVPYPKQPSLSMYRTGDRVKQALDGHYFYLGRRDSLIKSRGYRIELGEIETVIGHHPKVEEVAVIPIAHEHTGNEIKAVVVRQAGSQLNERDLLPYCAKHLPKYMIPSIEFQSALPKTSTGKVDRTLLRQQHINSNFNGIKYIPISDN</sequence>